<dbReference type="NCBIfam" id="TIGR01494">
    <property type="entry name" value="ATPase_P-type"/>
    <property type="match status" value="2"/>
</dbReference>
<dbReference type="SUPFAM" id="SSF81653">
    <property type="entry name" value="Calcium ATPase, transduction domain A"/>
    <property type="match status" value="1"/>
</dbReference>
<feature type="transmembrane region" description="Helical" evidence="10">
    <location>
        <begin position="626"/>
        <end position="645"/>
    </location>
</feature>
<dbReference type="CDD" id="cd00371">
    <property type="entry name" value="HMA"/>
    <property type="match status" value="1"/>
</dbReference>
<feature type="transmembrane region" description="Helical" evidence="10">
    <location>
        <begin position="651"/>
        <end position="672"/>
    </location>
</feature>
<evidence type="ECO:0000256" key="9">
    <source>
        <dbReference type="ARBA" id="ARBA00023136"/>
    </source>
</evidence>
<dbReference type="NCBIfam" id="TIGR01525">
    <property type="entry name" value="ATPase-IB_hvy"/>
    <property type="match status" value="1"/>
</dbReference>
<dbReference type="Proteomes" id="UP000235731">
    <property type="component" value="Unassembled WGS sequence"/>
</dbReference>
<dbReference type="InterPro" id="IPR008250">
    <property type="entry name" value="ATPase_P-typ_transduc_dom_A_sf"/>
</dbReference>
<protein>
    <submittedName>
        <fullName evidence="12">Copper-translocating P-type ATPase</fullName>
    </submittedName>
</protein>
<dbReference type="Gene3D" id="2.70.150.10">
    <property type="entry name" value="Calcium-transporting ATPase, cytoplasmic transduction domain A"/>
    <property type="match status" value="1"/>
</dbReference>
<gene>
    <name evidence="12" type="ORF">C0197_03595</name>
</gene>
<dbReference type="Gene3D" id="3.30.70.100">
    <property type="match status" value="1"/>
</dbReference>
<dbReference type="GO" id="GO:0012505">
    <property type="term" value="C:endomembrane system"/>
    <property type="evidence" value="ECO:0007669"/>
    <property type="project" value="UniProtKB-SubCell"/>
</dbReference>
<dbReference type="PANTHER" id="PTHR43520:SF8">
    <property type="entry name" value="P-TYPE CU(+) TRANSPORTER"/>
    <property type="match status" value="1"/>
</dbReference>
<dbReference type="InterPro" id="IPR023298">
    <property type="entry name" value="ATPase_P-typ_TM_dom_sf"/>
</dbReference>
<dbReference type="Gene3D" id="3.40.50.1000">
    <property type="entry name" value="HAD superfamily/HAD-like"/>
    <property type="match status" value="1"/>
</dbReference>
<evidence type="ECO:0000256" key="2">
    <source>
        <dbReference type="ARBA" id="ARBA00006024"/>
    </source>
</evidence>
<dbReference type="GO" id="GO:0016887">
    <property type="term" value="F:ATP hydrolysis activity"/>
    <property type="evidence" value="ECO:0007669"/>
    <property type="project" value="InterPro"/>
</dbReference>
<evidence type="ECO:0000313" key="13">
    <source>
        <dbReference type="Proteomes" id="UP000235731"/>
    </source>
</evidence>
<dbReference type="GO" id="GO:0005507">
    <property type="term" value="F:copper ion binding"/>
    <property type="evidence" value="ECO:0007669"/>
    <property type="project" value="TreeGrafter"/>
</dbReference>
<keyword evidence="7" id="KW-1278">Translocase</keyword>
<accession>A0A2N7PJM1</accession>
<dbReference type="SUPFAM" id="SSF81665">
    <property type="entry name" value="Calcium ATPase, transmembrane domain M"/>
    <property type="match status" value="1"/>
</dbReference>
<dbReference type="NCBIfam" id="TIGR01511">
    <property type="entry name" value="ATPase-IB1_Cu"/>
    <property type="match status" value="1"/>
</dbReference>
<dbReference type="PROSITE" id="PS50846">
    <property type="entry name" value="HMA_2"/>
    <property type="match status" value="1"/>
</dbReference>
<evidence type="ECO:0000256" key="3">
    <source>
        <dbReference type="ARBA" id="ARBA00022692"/>
    </source>
</evidence>
<dbReference type="InterPro" id="IPR023299">
    <property type="entry name" value="ATPase_P-typ_cyto_dom_N"/>
</dbReference>
<dbReference type="Pfam" id="PF00403">
    <property type="entry name" value="HMA"/>
    <property type="match status" value="1"/>
</dbReference>
<evidence type="ECO:0000256" key="6">
    <source>
        <dbReference type="ARBA" id="ARBA00022840"/>
    </source>
</evidence>
<dbReference type="GO" id="GO:0005524">
    <property type="term" value="F:ATP binding"/>
    <property type="evidence" value="ECO:0007669"/>
    <property type="project" value="UniProtKB-UniRule"/>
</dbReference>
<organism evidence="12 13">
    <name type="scientific">Caldimicrobium thiodismutans</name>
    <dbReference type="NCBI Taxonomy" id="1653476"/>
    <lineage>
        <taxon>Bacteria</taxon>
        <taxon>Pseudomonadati</taxon>
        <taxon>Thermodesulfobacteriota</taxon>
        <taxon>Thermodesulfobacteria</taxon>
        <taxon>Thermodesulfobacteriales</taxon>
        <taxon>Thermodesulfobacteriaceae</taxon>
        <taxon>Caldimicrobium</taxon>
    </lineage>
</organism>
<keyword evidence="9 10" id="KW-0472">Membrane</keyword>
<evidence type="ECO:0000313" key="12">
    <source>
        <dbReference type="EMBL" id="PMP62942.1"/>
    </source>
</evidence>
<keyword evidence="5 10" id="KW-0547">Nucleotide-binding</keyword>
<dbReference type="PRINTS" id="PR00943">
    <property type="entry name" value="CUATPASE"/>
</dbReference>
<dbReference type="InterPro" id="IPR006121">
    <property type="entry name" value="HMA_dom"/>
</dbReference>
<dbReference type="NCBIfam" id="TIGR01512">
    <property type="entry name" value="ATPase-IB2_Cd"/>
    <property type="match status" value="1"/>
</dbReference>
<feature type="transmembrane region" description="Helical" evidence="10">
    <location>
        <begin position="347"/>
        <end position="373"/>
    </location>
</feature>
<evidence type="ECO:0000259" key="11">
    <source>
        <dbReference type="PROSITE" id="PS50846"/>
    </source>
</evidence>
<dbReference type="PROSITE" id="PS00154">
    <property type="entry name" value="ATPASE_E1_E2"/>
    <property type="match status" value="1"/>
</dbReference>
<evidence type="ECO:0000256" key="1">
    <source>
        <dbReference type="ARBA" id="ARBA00004127"/>
    </source>
</evidence>
<dbReference type="AlphaFoldDB" id="A0A2N7PJM1"/>
<name>A0A2N7PJM1_9BACT</name>
<dbReference type="PROSITE" id="PS01229">
    <property type="entry name" value="COF_2"/>
    <property type="match status" value="1"/>
</dbReference>
<dbReference type="PROSITE" id="PS01047">
    <property type="entry name" value="HMA_1"/>
    <property type="match status" value="1"/>
</dbReference>
<evidence type="ECO:0000256" key="8">
    <source>
        <dbReference type="ARBA" id="ARBA00022989"/>
    </source>
</evidence>
<proteinExistence type="inferred from homology"/>
<keyword evidence="4 10" id="KW-0479">Metal-binding</keyword>
<evidence type="ECO:0000256" key="10">
    <source>
        <dbReference type="RuleBase" id="RU362081"/>
    </source>
</evidence>
<comment type="similarity">
    <text evidence="2 10">Belongs to the cation transport ATPase (P-type) (TC 3.A.3) family. Type IB subfamily.</text>
</comment>
<keyword evidence="10" id="KW-1003">Cell membrane</keyword>
<sequence length="674" mass="74502">MEKVTLKVEGMTCVNCAKAIELSLNKLKGVRKVEVSFELGRVLVEFEEEFLSVEEIKMVIESFGYKVASHKKKKDYQIEILIFSFLSSFLIMGLVFYHHPYSLWLQALLSILVQIIGGSKFYKGAISALKARIGNMDLLVSLGTTAALLYSLLSALKILPGEPFFETNAFLISFVRLGKYIEEKIKNRALNLLKELFALQTATITLLTPEGEKEVSIRDVLPGDVIVLKTGDLVPLDGEIIEGTIEVDESLVTGESLPVLKKPSDSLISGSLVVNGYCKAKIKALFEKSYVFLLIELAEEALKQKPKIQRMADLVSHYFVQIIVLLSIGVFFFWMYKSGDLALSFNFSLAVLVISCPCAFGLAVPLAISVGLVRAYKSGLLVKDPTSFEKASLIKALILDKTGTLTVGKPKVIDYKEYEEGALSIAYGLAKSSKHPYSQAIVNFAKSLQVEPFNFQDCKEEPGKGVFCGEYFLGRTEEREAIVLKKGDKILAEFLAEDEIRPESKEIIQYLKSLGLKIILATGDTYQRAKKIADILEIAQIYAEVKSKNKLKIVEDLQKKGLRVAMVGDGINDAPALAKADLSFVLAGGVDLSKRVGEVVLLSGLNGLKVFFEIAKFLKRRIWQNLFWAFVYNLLGIPIAGGLLYSQGIILKPQMAGLMMAFSSVSVVLNSIRK</sequence>
<comment type="subcellular location">
    <subcellularLocation>
        <location evidence="10">Cell membrane</location>
    </subcellularLocation>
    <subcellularLocation>
        <location evidence="1">Endomembrane system</location>
        <topology evidence="1">Multi-pass membrane protein</topology>
    </subcellularLocation>
</comment>
<dbReference type="InterPro" id="IPR018303">
    <property type="entry name" value="ATPase_P-typ_P_site"/>
</dbReference>
<feature type="transmembrane region" description="Helical" evidence="10">
    <location>
        <begin position="80"/>
        <end position="97"/>
    </location>
</feature>
<keyword evidence="6 10" id="KW-0067">ATP-binding</keyword>
<feature type="transmembrane region" description="Helical" evidence="10">
    <location>
        <begin position="314"/>
        <end position="335"/>
    </location>
</feature>
<evidence type="ECO:0000256" key="4">
    <source>
        <dbReference type="ARBA" id="ARBA00022723"/>
    </source>
</evidence>
<dbReference type="Pfam" id="PF00122">
    <property type="entry name" value="E1-E2_ATPase"/>
    <property type="match status" value="1"/>
</dbReference>
<dbReference type="InterPro" id="IPR017969">
    <property type="entry name" value="Heavy-metal-associated_CS"/>
</dbReference>
<dbReference type="Gene3D" id="3.40.1110.10">
    <property type="entry name" value="Calcium-transporting ATPase, cytoplasmic domain N"/>
    <property type="match status" value="1"/>
</dbReference>
<dbReference type="SUPFAM" id="SSF55008">
    <property type="entry name" value="HMA, heavy metal-associated domain"/>
    <property type="match status" value="1"/>
</dbReference>
<feature type="domain" description="HMA" evidence="11">
    <location>
        <begin position="2"/>
        <end position="68"/>
    </location>
</feature>
<dbReference type="PANTHER" id="PTHR43520">
    <property type="entry name" value="ATP7, ISOFORM B"/>
    <property type="match status" value="1"/>
</dbReference>
<evidence type="ECO:0000256" key="5">
    <source>
        <dbReference type="ARBA" id="ARBA00022741"/>
    </source>
</evidence>
<reference evidence="12 13" key="1">
    <citation type="submission" date="2018-01" db="EMBL/GenBank/DDBJ databases">
        <title>Metagenomic assembled genomes from two thermal pools in the Uzon Caldera, Kamchatka, Russia.</title>
        <authorList>
            <person name="Wilkins L."/>
            <person name="Ettinger C."/>
        </authorList>
    </citation>
    <scope>NUCLEOTIDE SEQUENCE [LARGE SCALE GENOMIC DNA]</scope>
    <source>
        <strain evidence="12">ZAV-15</strain>
    </source>
</reference>
<evidence type="ECO:0000256" key="7">
    <source>
        <dbReference type="ARBA" id="ARBA00022967"/>
    </source>
</evidence>
<dbReference type="GO" id="GO:0043682">
    <property type="term" value="F:P-type divalent copper transporter activity"/>
    <property type="evidence" value="ECO:0007669"/>
    <property type="project" value="TreeGrafter"/>
</dbReference>
<dbReference type="InterPro" id="IPR036412">
    <property type="entry name" value="HAD-like_sf"/>
</dbReference>
<comment type="caution">
    <text evidence="12">The sequence shown here is derived from an EMBL/GenBank/DDBJ whole genome shotgun (WGS) entry which is preliminary data.</text>
</comment>
<keyword evidence="3 10" id="KW-0812">Transmembrane</keyword>
<dbReference type="SUPFAM" id="SSF56784">
    <property type="entry name" value="HAD-like"/>
    <property type="match status" value="1"/>
</dbReference>
<dbReference type="GO" id="GO:0055070">
    <property type="term" value="P:copper ion homeostasis"/>
    <property type="evidence" value="ECO:0007669"/>
    <property type="project" value="TreeGrafter"/>
</dbReference>
<dbReference type="Pfam" id="PF00702">
    <property type="entry name" value="Hydrolase"/>
    <property type="match status" value="1"/>
</dbReference>
<dbReference type="PRINTS" id="PR00119">
    <property type="entry name" value="CATATPASE"/>
</dbReference>
<dbReference type="InterPro" id="IPR001757">
    <property type="entry name" value="P_typ_ATPase"/>
</dbReference>
<dbReference type="InterPro" id="IPR023214">
    <property type="entry name" value="HAD_sf"/>
</dbReference>
<dbReference type="InterPro" id="IPR027256">
    <property type="entry name" value="P-typ_ATPase_IB"/>
</dbReference>
<dbReference type="EMBL" id="PNIE01000050">
    <property type="protein sequence ID" value="PMP62942.1"/>
    <property type="molecule type" value="Genomic_DNA"/>
</dbReference>
<feature type="transmembrane region" description="Helical" evidence="10">
    <location>
        <begin position="103"/>
        <end position="122"/>
    </location>
</feature>
<dbReference type="InterPro" id="IPR036163">
    <property type="entry name" value="HMA_dom_sf"/>
</dbReference>
<dbReference type="FunFam" id="3.30.70.100:FF:000001">
    <property type="entry name" value="ATPase copper transporting beta"/>
    <property type="match status" value="1"/>
</dbReference>
<dbReference type="GO" id="GO:0005886">
    <property type="term" value="C:plasma membrane"/>
    <property type="evidence" value="ECO:0007669"/>
    <property type="project" value="UniProtKB-SubCell"/>
</dbReference>
<dbReference type="InterPro" id="IPR059000">
    <property type="entry name" value="ATPase_P-type_domA"/>
</dbReference>
<keyword evidence="8 10" id="KW-1133">Transmembrane helix</keyword>